<accession>A0A4U2Q0R2</accession>
<dbReference type="Pfam" id="PF00107">
    <property type="entry name" value="ADH_zinc_N"/>
    <property type="match status" value="1"/>
</dbReference>
<dbReference type="PANTHER" id="PTHR43161">
    <property type="entry name" value="SORBITOL DEHYDROGENASE"/>
    <property type="match status" value="1"/>
</dbReference>
<dbReference type="GO" id="GO:0034079">
    <property type="term" value="P:butanediol biosynthetic process"/>
    <property type="evidence" value="ECO:0007669"/>
    <property type="project" value="TreeGrafter"/>
</dbReference>
<proteinExistence type="inferred from homology"/>
<protein>
    <submittedName>
        <fullName evidence="9">Butanediol dehydrogenase</fullName>
    </submittedName>
</protein>
<dbReference type="GO" id="GO:0005737">
    <property type="term" value="C:cytoplasm"/>
    <property type="evidence" value="ECO:0007669"/>
    <property type="project" value="TreeGrafter"/>
</dbReference>
<evidence type="ECO:0000256" key="3">
    <source>
        <dbReference type="ARBA" id="ARBA00022723"/>
    </source>
</evidence>
<reference evidence="9 10" key="1">
    <citation type="submission" date="2018-01" db="EMBL/GenBank/DDBJ databases">
        <title>Bacillales members from the olive rhizosphere are effective biological control agents against Verticillium dahliae.</title>
        <authorList>
            <person name="Gomez-Lama C."/>
            <person name="Legarda G."/>
            <person name="Ruano-Rosa D."/>
            <person name="Pizarro-Tobias P."/>
            <person name="Valverde-Corredor A."/>
            <person name="Niqui J.L."/>
            <person name="Trivino J.C."/>
            <person name="Roca A."/>
            <person name="Mercado-Blanco J."/>
        </authorList>
    </citation>
    <scope>NUCLEOTIDE SEQUENCE [LARGE SCALE GENOMIC DNA]</scope>
    <source>
        <strain evidence="9 10">PIC167</strain>
    </source>
</reference>
<evidence type="ECO:0000256" key="1">
    <source>
        <dbReference type="ARBA" id="ARBA00001947"/>
    </source>
</evidence>
<dbReference type="InterPro" id="IPR020843">
    <property type="entry name" value="ER"/>
</dbReference>
<evidence type="ECO:0000256" key="6">
    <source>
        <dbReference type="ARBA" id="ARBA00023027"/>
    </source>
</evidence>
<evidence type="ECO:0000256" key="5">
    <source>
        <dbReference type="ARBA" id="ARBA00023002"/>
    </source>
</evidence>
<dbReference type="SMART" id="SM00829">
    <property type="entry name" value="PKS_ER"/>
    <property type="match status" value="1"/>
</dbReference>
<dbReference type="EMBL" id="PNXQ01000011">
    <property type="protein sequence ID" value="TKH44680.1"/>
    <property type="molecule type" value="Genomic_DNA"/>
</dbReference>
<dbReference type="SUPFAM" id="SSF50129">
    <property type="entry name" value="GroES-like"/>
    <property type="match status" value="1"/>
</dbReference>
<dbReference type="RefSeq" id="WP_137061478.1">
    <property type="nucleotide sequence ID" value="NZ_PNXQ01000011.1"/>
</dbReference>
<comment type="caution">
    <text evidence="9">The sequence shown here is derived from an EMBL/GenBank/DDBJ whole genome shotgun (WGS) entry which is preliminary data.</text>
</comment>
<feature type="domain" description="Enoyl reductase (ER)" evidence="8">
    <location>
        <begin position="8"/>
        <end position="344"/>
    </location>
</feature>
<dbReference type="GO" id="GO:0000721">
    <property type="term" value="F:(R,R)-butanediol dehydrogenase activity"/>
    <property type="evidence" value="ECO:0007669"/>
    <property type="project" value="TreeGrafter"/>
</dbReference>
<keyword evidence="3 7" id="KW-0479">Metal-binding</keyword>
<comment type="cofactor">
    <cofactor evidence="1 7">
        <name>Zn(2+)</name>
        <dbReference type="ChEBI" id="CHEBI:29105"/>
    </cofactor>
</comment>
<evidence type="ECO:0000256" key="7">
    <source>
        <dbReference type="RuleBase" id="RU361277"/>
    </source>
</evidence>
<dbReference type="InterPro" id="IPR036291">
    <property type="entry name" value="NAD(P)-bd_dom_sf"/>
</dbReference>
<dbReference type="Gene3D" id="3.40.50.720">
    <property type="entry name" value="NAD(P)-binding Rossmann-like Domain"/>
    <property type="match status" value="1"/>
</dbReference>
<dbReference type="InterPro" id="IPR013149">
    <property type="entry name" value="ADH-like_C"/>
</dbReference>
<dbReference type="InterPro" id="IPR011032">
    <property type="entry name" value="GroES-like_sf"/>
</dbReference>
<dbReference type="FunFam" id="3.40.50.720:FF:000068">
    <property type="entry name" value="Sorbitol dehydrogenase"/>
    <property type="match status" value="1"/>
</dbReference>
<dbReference type="GO" id="GO:0008270">
    <property type="term" value="F:zinc ion binding"/>
    <property type="evidence" value="ECO:0007669"/>
    <property type="project" value="InterPro"/>
</dbReference>
<dbReference type="PROSITE" id="PS00059">
    <property type="entry name" value="ADH_ZINC"/>
    <property type="match status" value="1"/>
</dbReference>
<evidence type="ECO:0000256" key="4">
    <source>
        <dbReference type="ARBA" id="ARBA00022833"/>
    </source>
</evidence>
<dbReference type="Pfam" id="PF08240">
    <property type="entry name" value="ADH_N"/>
    <property type="match status" value="1"/>
</dbReference>
<name>A0A4U2Q0R2_9BACL</name>
<keyword evidence="4 7" id="KW-0862">Zinc</keyword>
<sequence length="348" mass="36988">MKAAVIYGTKDVRVEEVQEPGIQPGKVKVKVEWAGICGSDLHAYHHGVGVSETPHPLTKRGLPLVLGHEFAGVVTEVGEGVAHLLPGDRVAVEPIVYSQDDYYVQQGKYNLANNFGFLGLQGDGGFAEFALVEAHQAHKLPDSVSLEEGALIEPTAVAVHAVRESQLKIGNSVVVFGAGPIGILTIIAAKSAGAAEIIAVDISSERLEKALEVGATVVINSANEDVTAQILSLHEYGVDIAYEAAGVQATFTSGLEVLKKGGQLVVVAAYAKPVTLDVNSILIKEVSIRTSIAYRHIFPEVIAMIAAGRLDIKKVITQKITLDRIVEDGLELLISDKRQSKILIDTQG</sequence>
<evidence type="ECO:0000313" key="10">
    <source>
        <dbReference type="Proteomes" id="UP000308114"/>
    </source>
</evidence>
<dbReference type="SUPFAM" id="SSF51735">
    <property type="entry name" value="NAD(P)-binding Rossmann-fold domains"/>
    <property type="match status" value="1"/>
</dbReference>
<dbReference type="Proteomes" id="UP000308114">
    <property type="component" value="Unassembled WGS sequence"/>
</dbReference>
<keyword evidence="6" id="KW-0520">NAD</keyword>
<dbReference type="InterPro" id="IPR002328">
    <property type="entry name" value="ADH_Zn_CS"/>
</dbReference>
<dbReference type="PANTHER" id="PTHR43161:SF23">
    <property type="entry name" value="(R,R)-BUTANEDIOL DEHYDROGENASE-RELATED"/>
    <property type="match status" value="1"/>
</dbReference>
<evidence type="ECO:0000313" key="9">
    <source>
        <dbReference type="EMBL" id="TKH44680.1"/>
    </source>
</evidence>
<organism evidence="9 10">
    <name type="scientific">Paenibacillus terrae</name>
    <dbReference type="NCBI Taxonomy" id="159743"/>
    <lineage>
        <taxon>Bacteria</taxon>
        <taxon>Bacillati</taxon>
        <taxon>Bacillota</taxon>
        <taxon>Bacilli</taxon>
        <taxon>Bacillales</taxon>
        <taxon>Paenibacillaceae</taxon>
        <taxon>Paenibacillus</taxon>
    </lineage>
</organism>
<dbReference type="InterPro" id="IPR013154">
    <property type="entry name" value="ADH-like_N"/>
</dbReference>
<dbReference type="AlphaFoldDB" id="A0A4U2Q0R2"/>
<evidence type="ECO:0000259" key="8">
    <source>
        <dbReference type="SMART" id="SM00829"/>
    </source>
</evidence>
<evidence type="ECO:0000256" key="2">
    <source>
        <dbReference type="ARBA" id="ARBA00008072"/>
    </source>
</evidence>
<keyword evidence="5" id="KW-0560">Oxidoreductase</keyword>
<dbReference type="Gene3D" id="3.90.180.10">
    <property type="entry name" value="Medium-chain alcohol dehydrogenases, catalytic domain"/>
    <property type="match status" value="1"/>
</dbReference>
<gene>
    <name evidence="9" type="ORF">C1I60_09465</name>
</gene>
<dbReference type="CDD" id="cd08233">
    <property type="entry name" value="butanediol_DH_like"/>
    <property type="match status" value="1"/>
</dbReference>
<comment type="similarity">
    <text evidence="2 7">Belongs to the zinc-containing alcohol dehydrogenase family.</text>
</comment>